<dbReference type="AlphaFoldDB" id="A0A085MUX3"/>
<keyword evidence="3" id="KW-1185">Reference proteome</keyword>
<dbReference type="EMBL" id="KL363339">
    <property type="protein sequence ID" value="KFD47127.1"/>
    <property type="molecule type" value="Genomic_DNA"/>
</dbReference>
<proteinExistence type="predicted"/>
<evidence type="ECO:0000313" key="1">
    <source>
        <dbReference type="EMBL" id="KFD47127.1"/>
    </source>
</evidence>
<feature type="non-terminal residue" evidence="2">
    <location>
        <position position="71"/>
    </location>
</feature>
<reference evidence="2 3" key="1">
    <citation type="journal article" date="2014" name="Nat. Genet.">
        <title>Genome and transcriptome of the porcine whipworm Trichuris suis.</title>
        <authorList>
            <person name="Jex A.R."/>
            <person name="Nejsum P."/>
            <person name="Schwarz E.M."/>
            <person name="Hu L."/>
            <person name="Young N.D."/>
            <person name="Hall R.S."/>
            <person name="Korhonen P.K."/>
            <person name="Liao S."/>
            <person name="Thamsborg S."/>
            <person name="Xia J."/>
            <person name="Xu P."/>
            <person name="Wang S."/>
            <person name="Scheerlinck J.P."/>
            <person name="Hofmann A."/>
            <person name="Sternberg P.W."/>
            <person name="Wang J."/>
            <person name="Gasser R.B."/>
        </authorList>
    </citation>
    <scope>NUCLEOTIDE SEQUENCE [LARGE SCALE GENOMIC DNA]</scope>
    <source>
        <strain evidence="2">DCEP-RM93F</strain>
        <strain evidence="1">DCEP-RM93M</strain>
    </source>
</reference>
<evidence type="ECO:0000313" key="2">
    <source>
        <dbReference type="EMBL" id="KFD61019.1"/>
    </source>
</evidence>
<dbReference type="GO" id="GO:0003676">
    <property type="term" value="F:nucleic acid binding"/>
    <property type="evidence" value="ECO:0007669"/>
    <property type="project" value="InterPro"/>
</dbReference>
<dbReference type="Proteomes" id="UP000030758">
    <property type="component" value="Unassembled WGS sequence"/>
</dbReference>
<dbReference type="Proteomes" id="UP000030764">
    <property type="component" value="Unassembled WGS sequence"/>
</dbReference>
<gene>
    <name evidence="1" type="ORF">M513_11977</name>
    <name evidence="2" type="ORF">M514_11977</name>
</gene>
<dbReference type="InterPro" id="IPR036397">
    <property type="entry name" value="RNaseH_sf"/>
</dbReference>
<dbReference type="EMBL" id="KL367639">
    <property type="protein sequence ID" value="KFD61019.1"/>
    <property type="molecule type" value="Genomic_DNA"/>
</dbReference>
<dbReference type="Gene3D" id="3.30.420.10">
    <property type="entry name" value="Ribonuclease H-like superfamily/Ribonuclease H"/>
    <property type="match status" value="1"/>
</dbReference>
<evidence type="ECO:0000313" key="3">
    <source>
        <dbReference type="Proteomes" id="UP000030764"/>
    </source>
</evidence>
<sequence>MDKPKELPRPIPCELTEALRNKRVNACPDLLLLQAERPFLDRVISCNEQWYLYDNRKRRALWLDKHTKILP</sequence>
<protein>
    <submittedName>
        <fullName evidence="2">Uncharacterized protein</fullName>
    </submittedName>
</protein>
<accession>A0A085MUX3</accession>
<organism evidence="2">
    <name type="scientific">Trichuris suis</name>
    <name type="common">pig whipworm</name>
    <dbReference type="NCBI Taxonomy" id="68888"/>
    <lineage>
        <taxon>Eukaryota</taxon>
        <taxon>Metazoa</taxon>
        <taxon>Ecdysozoa</taxon>
        <taxon>Nematoda</taxon>
        <taxon>Enoplea</taxon>
        <taxon>Dorylaimia</taxon>
        <taxon>Trichinellida</taxon>
        <taxon>Trichuridae</taxon>
        <taxon>Trichuris</taxon>
    </lineage>
</organism>
<name>A0A085MUX3_9BILA</name>